<dbReference type="STRING" id="166423.A0A0N0BF77"/>
<evidence type="ECO:0000313" key="4">
    <source>
        <dbReference type="Proteomes" id="UP000053105"/>
    </source>
</evidence>
<dbReference type="AlphaFoldDB" id="A0A0N0BF77"/>
<organism evidence="3 4">
    <name type="scientific">Melipona quadrifasciata</name>
    <dbReference type="NCBI Taxonomy" id="166423"/>
    <lineage>
        <taxon>Eukaryota</taxon>
        <taxon>Metazoa</taxon>
        <taxon>Ecdysozoa</taxon>
        <taxon>Arthropoda</taxon>
        <taxon>Hexapoda</taxon>
        <taxon>Insecta</taxon>
        <taxon>Pterygota</taxon>
        <taxon>Neoptera</taxon>
        <taxon>Endopterygota</taxon>
        <taxon>Hymenoptera</taxon>
        <taxon>Apocrita</taxon>
        <taxon>Aculeata</taxon>
        <taxon>Apoidea</taxon>
        <taxon>Anthophila</taxon>
        <taxon>Apidae</taxon>
        <taxon>Melipona</taxon>
    </lineage>
</organism>
<feature type="coiled-coil region" evidence="1">
    <location>
        <begin position="607"/>
        <end position="663"/>
    </location>
</feature>
<dbReference type="OrthoDB" id="197735at2759"/>
<dbReference type="GO" id="GO:0005929">
    <property type="term" value="C:cilium"/>
    <property type="evidence" value="ECO:0007669"/>
    <property type="project" value="GOC"/>
</dbReference>
<evidence type="ECO:0000313" key="3">
    <source>
        <dbReference type="EMBL" id="KOX72931.1"/>
    </source>
</evidence>
<dbReference type="GO" id="GO:0034451">
    <property type="term" value="C:centriolar satellite"/>
    <property type="evidence" value="ECO:0007669"/>
    <property type="project" value="TreeGrafter"/>
</dbReference>
<feature type="coiled-coil region" evidence="1">
    <location>
        <begin position="348"/>
        <end position="431"/>
    </location>
</feature>
<feature type="coiled-coil region" evidence="1">
    <location>
        <begin position="455"/>
        <end position="519"/>
    </location>
</feature>
<dbReference type="Proteomes" id="UP000053105">
    <property type="component" value="Unassembled WGS sequence"/>
</dbReference>
<protein>
    <submittedName>
        <fullName evidence="3">5-azacytidine-induced protein 1</fullName>
    </submittedName>
</protein>
<feature type="coiled-coil region" evidence="1">
    <location>
        <begin position="209"/>
        <end position="297"/>
    </location>
</feature>
<proteinExistence type="predicted"/>
<sequence>MRRPHIQNDLGNENAMENAYLSCHYVISLQIMINIEHPKIRGKPPVNKSLPSKDAESKEKQFTQTVHEKVEINEGKTQRADCNQNIIDSITCSFEQLCNIINDLEKDIAVKMPEIDQLQLKPEKDESEGKNATNATMYDDIISFLTKLEEGSLDETKFCIPEVNDTVFREIFTNPHSLPCEMQYREEHNNYSICPSNVNNDNHAFKEDLATAQLLLEEKNATVSLLKEQLKTERKAACDKLEEQRRSSSSKLQQQEEKYKGIVKRHQKFIEQLISEKTDLTEKCNSLAQRVKEIEIKMQRDLKAASDRHIVELQRTKEHFAAAEKIKRERWIETRTTKIKEMTVKGLEPELRNMLEQHAEEIQKLRNIHMKELQDAELRIIRRSNQQLEQLRLELTASYERMLVNEKNILAIRYQEKLEEQENQFKTQQMKLVQEIHCDRENFAKEQVKREVEMEANLQEKHLQHQKEIENLKQQHSNEKKTFEESLKAKWEAWLFDYKRQQNLRIEQAENKMKDECNKERDRQIELAIERLEKNSRNERAMLQRNFDCKLRFLLLEKYLLSSEAKTYHTEIFIWNESTTKIKTVCEKNSTKLIKFDDTFQLSESKLQEYVSELNNANEVIKRLNIEKNNSKKLARQEIEQEKRELEEKIASLYQEITRINANRDASMAQLHGRIKLIITQKILTIKNLTKELDDVKLKCQYFEKLLDQQRREYILKSL</sequence>
<dbReference type="EMBL" id="KQ435810">
    <property type="protein sequence ID" value="KOX72931.1"/>
    <property type="molecule type" value="Genomic_DNA"/>
</dbReference>
<keyword evidence="1" id="KW-0175">Coiled coil</keyword>
<keyword evidence="4" id="KW-1185">Reference proteome</keyword>
<evidence type="ECO:0000256" key="1">
    <source>
        <dbReference type="SAM" id="Coils"/>
    </source>
</evidence>
<evidence type="ECO:0000256" key="2">
    <source>
        <dbReference type="SAM" id="MobiDB-lite"/>
    </source>
</evidence>
<dbReference type="GO" id="GO:0035735">
    <property type="term" value="P:intraciliary transport involved in cilium assembly"/>
    <property type="evidence" value="ECO:0007669"/>
    <property type="project" value="InterPro"/>
</dbReference>
<name>A0A0N0BF77_9HYME</name>
<dbReference type="GO" id="GO:0010824">
    <property type="term" value="P:regulation of centrosome duplication"/>
    <property type="evidence" value="ECO:0007669"/>
    <property type="project" value="TreeGrafter"/>
</dbReference>
<feature type="region of interest" description="Disordered" evidence="2">
    <location>
        <begin position="40"/>
        <end position="65"/>
    </location>
</feature>
<dbReference type="PANTHER" id="PTHR31540">
    <property type="entry name" value="CENTROSOMAL PROTEIN OF 131 KDA"/>
    <property type="match status" value="1"/>
</dbReference>
<gene>
    <name evidence="3" type="ORF">WN51_01861</name>
</gene>
<dbReference type="InterPro" id="IPR030465">
    <property type="entry name" value="CEP131"/>
</dbReference>
<dbReference type="PANTHER" id="PTHR31540:SF1">
    <property type="entry name" value="CENTROSOMAL PROTEIN OF 131 KDA"/>
    <property type="match status" value="1"/>
</dbReference>
<accession>A0A0N0BF77</accession>
<feature type="compositionally biased region" description="Basic and acidic residues" evidence="2">
    <location>
        <begin position="51"/>
        <end position="65"/>
    </location>
</feature>
<reference evidence="3 4" key="1">
    <citation type="submission" date="2015-07" db="EMBL/GenBank/DDBJ databases">
        <title>The genome of Melipona quadrifasciata.</title>
        <authorList>
            <person name="Pan H."/>
            <person name="Kapheim K."/>
        </authorList>
    </citation>
    <scope>NUCLEOTIDE SEQUENCE [LARGE SCALE GENOMIC DNA]</scope>
    <source>
        <strain evidence="3">0111107301</strain>
        <tissue evidence="3">Whole body</tissue>
    </source>
</reference>